<proteinExistence type="predicted"/>
<reference evidence="1" key="1">
    <citation type="submission" date="2022-10" db="EMBL/GenBank/DDBJ databases">
        <title>Culturing micro-colonial fungi from biological soil crusts in the Mojave desert and describing Neophaeococcomyces mojavensis, and introducing the new genera and species Taxawa tesnikishii.</title>
        <authorList>
            <person name="Kurbessoian T."/>
            <person name="Stajich J.E."/>
        </authorList>
    </citation>
    <scope>NUCLEOTIDE SEQUENCE</scope>
    <source>
        <strain evidence="1">JES_112</strain>
    </source>
</reference>
<protein>
    <submittedName>
        <fullName evidence="1">Uncharacterized protein</fullName>
    </submittedName>
</protein>
<evidence type="ECO:0000313" key="2">
    <source>
        <dbReference type="Proteomes" id="UP001172386"/>
    </source>
</evidence>
<dbReference type="Proteomes" id="UP001172386">
    <property type="component" value="Unassembled WGS sequence"/>
</dbReference>
<name>A0ACC3A0U1_9EURO</name>
<keyword evidence="2" id="KW-1185">Reference proteome</keyword>
<organism evidence="1 2">
    <name type="scientific">Neophaeococcomyces mojaviensis</name>
    <dbReference type="NCBI Taxonomy" id="3383035"/>
    <lineage>
        <taxon>Eukaryota</taxon>
        <taxon>Fungi</taxon>
        <taxon>Dikarya</taxon>
        <taxon>Ascomycota</taxon>
        <taxon>Pezizomycotina</taxon>
        <taxon>Eurotiomycetes</taxon>
        <taxon>Chaetothyriomycetidae</taxon>
        <taxon>Chaetothyriales</taxon>
        <taxon>Chaetothyriales incertae sedis</taxon>
        <taxon>Neophaeococcomyces</taxon>
    </lineage>
</organism>
<gene>
    <name evidence="1" type="ORF">H2198_007150</name>
</gene>
<dbReference type="EMBL" id="JAPDRQ010000144">
    <property type="protein sequence ID" value="KAJ9653693.1"/>
    <property type="molecule type" value="Genomic_DNA"/>
</dbReference>
<sequence length="501" mass="55821">MLRPGDSSDDTSQDGNPTDFEKAKCRLRKMGFLIDLYGFIQHRRRAFLRMKEALLLQNIAEYDAALTFFLQVTGHCICKFFRETDHIRSSLKSAEWELVSRRMRITGQLYLDIHETQSAVCDVPESFRKAHANLKDELSSYYQKLGDGTEADRLRFQRCETSAYLANCPLQVLNGIVERISKAMKYVLEDIPQRYQALLNIERPINVTPAHLAIMSGRQNGSIEPTECAPGFPAGITSRNGYHLAAEVGDDAYLTSILSNPCDETIKRLSERDAFGLTPLMIAAYSGKLEVFETLVASGASLREQAPDARSILSLACIAGNVDIVKYILQKGIGIRDFILFCSPLHEAAAAGRDKVVQLLVERGADPNEKFSGWTAAERAASNGHINLAKDLDFPADSFEQYLSDLGYISRKRKWLCGPTSSIGDPEQTSFQIHTSPASALLIPLPIGNLTADEVRPRTMHTPDDAVNFDEWMWDPALDPNQVMQLPPGNYSLHSSTRIAE</sequence>
<evidence type="ECO:0000313" key="1">
    <source>
        <dbReference type="EMBL" id="KAJ9653693.1"/>
    </source>
</evidence>
<accession>A0ACC3A0U1</accession>
<comment type="caution">
    <text evidence="1">The sequence shown here is derived from an EMBL/GenBank/DDBJ whole genome shotgun (WGS) entry which is preliminary data.</text>
</comment>